<reference evidence="5 6" key="1">
    <citation type="submission" date="2016-07" db="EMBL/GenBank/DDBJ databases">
        <title>Draft Genome Sequence of Bifidobacterium adolescentis strain Km 4.</title>
        <authorList>
            <person name="Danilenko V.N."/>
        </authorList>
    </citation>
    <scope>NUCLEOTIDE SEQUENCE [LARGE SCALE GENOMIC DNA]</scope>
    <source>
        <strain evidence="5 6">Km 4</strain>
    </source>
</reference>
<sequence length="1082" mass="116824">MAKGTYKGSKSKTPPTPMQGLIRAVAWPIAVIATAFGCPGAMALPVCCLIARLAARGVEYDAKDPWGRARPTDLRGDASYRKARNWLSDPNVLLPTSADAAVSAGLACLSCLPVRGWAGILQFLGAYVWLQAFWAERRDRTLTAEGRDRGIRQRRTKWARKQVPAILRCMLPAIPVGVIAAALTGLVPLAFAPALLMSAIPMRRAHKAARRQADLDYQAAGLVWKWAEGMDKAVTKGRPGSVMDTRRGANGEWLFTMATPSGAREWATQATTLAFAPQAQADGLDVGFALDGMDERHVAVAVATTDMPDLGALMDDGTGLAARMIIDEVRVGACYSATPGKVSGLKAAATRDGHVSCRSFDLNGTNADWSNIDGDWLKGSADPKFGDWMGAAGLVVLVDPSGHGWIAVDDDWRTMEFDEKACARLRWPKAQTPRDDRSMAAYMEVLQRTKSEKAKWSTAASAFKLSPPVTLRYTDETTYRAERGWSLTCLPMTLGGDGSDVTAWMKADFRPVFGDSLVADILPTRSGNGWSRRILDYVHAGRAGNMSMPDALRDLDGSGPAERLLARVLVSRAFANTLKRPAFVSDPRQCLKDGCGTLWRVDVELFGGVTAADARKGESHVRALAGADVALWEWIDDSHVVLWAGDRIPPDVSDWRSGRLYGKAMTLRLSQCWAQAGAVSRDGRSVETAELGPGPNGMVRAVFTLPAGLSMDKADAATSTFMDAAGYGYMKPFDVDAPGRFGLLLAERDPLPDRLLSDWSQLDPSHPRRVPFGLKDDGSPAIWDVSKTPHLLASGTTGSGKSSVSVTCALAMLRLGWQVAVTDPSKGANDFRPIRDRLIAFEDSLEGCYALLQWAEGEMKRRARLIKENGGGDFTTLPDGVRPKPLLLFVDETNSLLGEDERPLPNPNDDPELENANIMLKWRNGLRHNIGLRLSHLLTQARSAGIAVLLGAQQLKAGSLDALPAASTCKEMLGRVFLGNGETAGNISTAHVREANRMLRQAGSMPKGRGLYEPMGGGLDMVQCWWSGMGDDLVANAKGIPVAEPIDLSDHMPVRPDVVGAVDEPAEEAIEEDLSFGDDFVL</sequence>
<dbReference type="GO" id="GO:0003677">
    <property type="term" value="F:DNA binding"/>
    <property type="evidence" value="ECO:0007669"/>
    <property type="project" value="InterPro"/>
</dbReference>
<evidence type="ECO:0000256" key="1">
    <source>
        <dbReference type="ARBA" id="ARBA00022741"/>
    </source>
</evidence>
<gene>
    <name evidence="5" type="ORF">BBK15_08960</name>
</gene>
<dbReference type="Pfam" id="PF01580">
    <property type="entry name" value="FtsK_SpoIIIE"/>
    <property type="match status" value="1"/>
</dbReference>
<dbReference type="AlphaFoldDB" id="A0A1E7XY79"/>
<name>A0A1E7XY79_BIFAD</name>
<keyword evidence="3" id="KW-0812">Transmembrane</keyword>
<evidence type="ECO:0000313" key="5">
    <source>
        <dbReference type="EMBL" id="OFA33766.1"/>
    </source>
</evidence>
<dbReference type="Proteomes" id="UP000175684">
    <property type="component" value="Unassembled WGS sequence"/>
</dbReference>
<proteinExistence type="predicted"/>
<accession>A0A1E7XY79</accession>
<organism evidence="5 6">
    <name type="scientific">Bifidobacterium adolescentis</name>
    <dbReference type="NCBI Taxonomy" id="1680"/>
    <lineage>
        <taxon>Bacteria</taxon>
        <taxon>Bacillati</taxon>
        <taxon>Actinomycetota</taxon>
        <taxon>Actinomycetes</taxon>
        <taxon>Bifidobacteriales</taxon>
        <taxon>Bifidobacteriaceae</taxon>
        <taxon>Bifidobacterium</taxon>
    </lineage>
</organism>
<dbReference type="InterPro" id="IPR027417">
    <property type="entry name" value="P-loop_NTPase"/>
</dbReference>
<keyword evidence="3" id="KW-0472">Membrane</keyword>
<dbReference type="Gene3D" id="3.40.50.300">
    <property type="entry name" value="P-loop containing nucleotide triphosphate hydrolases"/>
    <property type="match status" value="1"/>
</dbReference>
<protein>
    <recommendedName>
        <fullName evidence="4">FtsK domain-containing protein</fullName>
    </recommendedName>
</protein>
<dbReference type="PANTHER" id="PTHR22683:SF41">
    <property type="entry name" value="DNA TRANSLOCASE FTSK"/>
    <property type="match status" value="1"/>
</dbReference>
<feature type="transmembrane region" description="Helical" evidence="3">
    <location>
        <begin position="21"/>
        <end position="54"/>
    </location>
</feature>
<dbReference type="PANTHER" id="PTHR22683">
    <property type="entry name" value="SPORULATION PROTEIN RELATED"/>
    <property type="match status" value="1"/>
</dbReference>
<evidence type="ECO:0000313" key="6">
    <source>
        <dbReference type="Proteomes" id="UP000175684"/>
    </source>
</evidence>
<dbReference type="SUPFAM" id="SSF52540">
    <property type="entry name" value="P-loop containing nucleoside triphosphate hydrolases"/>
    <property type="match status" value="1"/>
</dbReference>
<dbReference type="GO" id="GO:0005524">
    <property type="term" value="F:ATP binding"/>
    <property type="evidence" value="ECO:0007669"/>
    <property type="project" value="UniProtKB-KW"/>
</dbReference>
<feature type="domain" description="FtsK" evidence="4">
    <location>
        <begin position="769"/>
        <end position="876"/>
    </location>
</feature>
<dbReference type="EMBL" id="MAXD01000011">
    <property type="protein sequence ID" value="OFA33766.1"/>
    <property type="molecule type" value="Genomic_DNA"/>
</dbReference>
<dbReference type="OrthoDB" id="5083868at2"/>
<feature type="transmembrane region" description="Helical" evidence="3">
    <location>
        <begin position="165"/>
        <end position="191"/>
    </location>
</feature>
<comment type="caution">
    <text evidence="5">The sequence shown here is derived from an EMBL/GenBank/DDBJ whole genome shotgun (WGS) entry which is preliminary data.</text>
</comment>
<dbReference type="InterPro" id="IPR050206">
    <property type="entry name" value="FtsK/SpoIIIE/SftA"/>
</dbReference>
<evidence type="ECO:0000256" key="3">
    <source>
        <dbReference type="SAM" id="Phobius"/>
    </source>
</evidence>
<evidence type="ECO:0000259" key="4">
    <source>
        <dbReference type="Pfam" id="PF01580"/>
    </source>
</evidence>
<dbReference type="RefSeq" id="WP_070122909.1">
    <property type="nucleotide sequence ID" value="NZ_MAXD01000011.1"/>
</dbReference>
<evidence type="ECO:0000256" key="2">
    <source>
        <dbReference type="ARBA" id="ARBA00022840"/>
    </source>
</evidence>
<dbReference type="InterPro" id="IPR002543">
    <property type="entry name" value="FtsK_dom"/>
</dbReference>
<keyword evidence="3" id="KW-1133">Transmembrane helix</keyword>
<keyword evidence="1" id="KW-0547">Nucleotide-binding</keyword>
<keyword evidence="2" id="KW-0067">ATP-binding</keyword>